<proteinExistence type="predicted"/>
<keyword evidence="2" id="KW-0430">Lectin</keyword>
<keyword evidence="1" id="KW-0732">Signal</keyword>
<dbReference type="SUPFAM" id="SSF50370">
    <property type="entry name" value="Ricin B-like lectins"/>
    <property type="match status" value="1"/>
</dbReference>
<dbReference type="EMBL" id="JAAMPJ010000012">
    <property type="protein sequence ID" value="NGY64430.1"/>
    <property type="molecule type" value="Genomic_DNA"/>
</dbReference>
<dbReference type="Gene3D" id="2.80.10.50">
    <property type="match status" value="1"/>
</dbReference>
<dbReference type="Proteomes" id="UP000481360">
    <property type="component" value="Unassembled WGS sequence"/>
</dbReference>
<gene>
    <name evidence="2" type="ORF">G7043_36525</name>
</gene>
<keyword evidence="3" id="KW-1185">Reference proteome</keyword>
<organism evidence="2 3">
    <name type="scientific">Lentzea alba</name>
    <dbReference type="NCBI Taxonomy" id="2714351"/>
    <lineage>
        <taxon>Bacteria</taxon>
        <taxon>Bacillati</taxon>
        <taxon>Actinomycetota</taxon>
        <taxon>Actinomycetes</taxon>
        <taxon>Pseudonocardiales</taxon>
        <taxon>Pseudonocardiaceae</taxon>
        <taxon>Lentzea</taxon>
    </lineage>
</organism>
<evidence type="ECO:0000313" key="2">
    <source>
        <dbReference type="EMBL" id="NGY64430.1"/>
    </source>
</evidence>
<dbReference type="InterPro" id="IPR035992">
    <property type="entry name" value="Ricin_B-like_lectins"/>
</dbReference>
<accession>A0A7C9RWB1</accession>
<reference evidence="2 3" key="1">
    <citation type="submission" date="2020-03" db="EMBL/GenBank/DDBJ databases">
        <title>Isolation and identification of active actinomycetes.</title>
        <authorList>
            <person name="Sun X."/>
        </authorList>
    </citation>
    <scope>NUCLEOTIDE SEQUENCE [LARGE SCALE GENOMIC DNA]</scope>
    <source>
        <strain evidence="2 3">NEAU-D13</strain>
    </source>
</reference>
<dbReference type="RefSeq" id="WP_166053221.1">
    <property type="nucleotide sequence ID" value="NZ_JAAMPJ010000012.1"/>
</dbReference>
<protein>
    <submittedName>
        <fullName evidence="2">Ricin-type beta-trefoil lectin domain protein</fullName>
    </submittedName>
</protein>
<feature type="signal peptide" evidence="1">
    <location>
        <begin position="1"/>
        <end position="35"/>
    </location>
</feature>
<comment type="caution">
    <text evidence="2">The sequence shown here is derived from an EMBL/GenBank/DDBJ whole genome shotgun (WGS) entry which is preliminary data.</text>
</comment>
<sequence>MNVRGWSRRLTAAGGVVTFAAALLMAGPGTGVSGAAETVYRVRHAVTGRCLHGTDTGTVYTRDCVTGSSNQRWEIVSGRFMNLAVRRYLGSDGTAVRTYTTTSSLTSWTSSSTVNKYVWHILSDRCLNSSGAHNEHASMAACRAGQASLWKFEAVV</sequence>
<dbReference type="PROSITE" id="PS50231">
    <property type="entry name" value="RICIN_B_LECTIN"/>
    <property type="match status" value="1"/>
</dbReference>
<name>A0A7C9RWB1_9PSEU</name>
<evidence type="ECO:0000256" key="1">
    <source>
        <dbReference type="SAM" id="SignalP"/>
    </source>
</evidence>
<feature type="chain" id="PRO_5028839939" evidence="1">
    <location>
        <begin position="36"/>
        <end position="156"/>
    </location>
</feature>
<evidence type="ECO:0000313" key="3">
    <source>
        <dbReference type="Proteomes" id="UP000481360"/>
    </source>
</evidence>
<dbReference type="AlphaFoldDB" id="A0A7C9RWB1"/>
<dbReference type="GO" id="GO:0030246">
    <property type="term" value="F:carbohydrate binding"/>
    <property type="evidence" value="ECO:0007669"/>
    <property type="project" value="UniProtKB-KW"/>
</dbReference>